<sequence length="491" mass="58479">MKFNYPLEIYDTLISEILSSRKKPTTEIIDYINSLMLESFCIHTISLKKTTYKIESKLHSFHPYATVIKDLKCNLLEEFKFLLPQIEQELNIQELEKKYYWDNENKTTQLYILTNIKIEEVEKEQLYFLYCSLILKRETETIQKRIKETISELYSIEQIETYIHKKQFALESLAAKLVKKINPKNAIELYQYSTTYSDKDCLKIIYNAVEKAIRFLEKEYFKYLDKNSQAPIKTIINTKIEIELKYKELKLDSGNCSIQEVIEIILQSFSKIMELDLQQKITYSELLYASELIPTLYNQVKYKQKTKKCLKEIMLEFNFNSLDFFYYYTDEINKELEREDNDVEKFKILYKYLKNTNQRQLYANNKWNTKLPSAKKQISGWLEEEIQYLNQKRMLESYATTNPKNVETKTKFHTDLSVPQLSYFFGLLIQSGIIQPPTQRAIFKFIADNFKTKMTNSISTDSLNSKYYNVETTTRNAVREKIIELLNLSKL</sequence>
<evidence type="ECO:0008006" key="3">
    <source>
        <dbReference type="Google" id="ProtNLM"/>
    </source>
</evidence>
<protein>
    <recommendedName>
        <fullName evidence="3">RteC protein</fullName>
    </recommendedName>
</protein>
<organism evidence="1 2">
    <name type="scientific">Flavobacterium pokkalii</name>
    <dbReference type="NCBI Taxonomy" id="1940408"/>
    <lineage>
        <taxon>Bacteria</taxon>
        <taxon>Pseudomonadati</taxon>
        <taxon>Bacteroidota</taxon>
        <taxon>Flavobacteriia</taxon>
        <taxon>Flavobacteriales</taxon>
        <taxon>Flavobacteriaceae</taxon>
        <taxon>Flavobacterium</taxon>
    </lineage>
</organism>
<reference evidence="1 2" key="1">
    <citation type="journal article" date="2020" name="Microbiol. Res.">
        <title>Flavobacterium pokkalii sp. nov., a novel plant growth promoting native rhizobacteria isolated from pokkali rice grown in coastal saline affected agricultural regions of southern India, Kerala.</title>
        <authorList>
            <person name="Menon R.R."/>
            <person name="Kumari S."/>
            <person name="Viver T."/>
            <person name="Rameshkumar N."/>
        </authorList>
    </citation>
    <scope>NUCLEOTIDE SEQUENCE [LARGE SCALE GENOMIC DNA]</scope>
    <source>
        <strain evidence="1 2">L1I52</strain>
    </source>
</reference>
<evidence type="ECO:0000313" key="2">
    <source>
        <dbReference type="Proteomes" id="UP000661715"/>
    </source>
</evidence>
<gene>
    <name evidence="1" type="ORF">B6A10_10075</name>
</gene>
<proteinExistence type="predicted"/>
<dbReference type="EMBL" id="NASZ01000014">
    <property type="protein sequence ID" value="MBD0725525.1"/>
    <property type="molecule type" value="Genomic_DNA"/>
</dbReference>
<dbReference type="Proteomes" id="UP000661715">
    <property type="component" value="Unassembled WGS sequence"/>
</dbReference>
<dbReference type="RefSeq" id="WP_188220784.1">
    <property type="nucleotide sequence ID" value="NZ_NASZ01000014.1"/>
</dbReference>
<evidence type="ECO:0000313" key="1">
    <source>
        <dbReference type="EMBL" id="MBD0725525.1"/>
    </source>
</evidence>
<name>A0ABR7UU88_9FLAO</name>
<accession>A0ABR7UU88</accession>
<keyword evidence="2" id="KW-1185">Reference proteome</keyword>
<comment type="caution">
    <text evidence="1">The sequence shown here is derived from an EMBL/GenBank/DDBJ whole genome shotgun (WGS) entry which is preliminary data.</text>
</comment>